<feature type="region of interest" description="Disordered" evidence="8">
    <location>
        <begin position="1"/>
        <end position="20"/>
    </location>
</feature>
<dbReference type="InterPro" id="IPR017853">
    <property type="entry name" value="GH"/>
</dbReference>
<dbReference type="FunFam" id="3.20.20.80:FF:000022">
    <property type="entry name" value="Beta-glucosidase 11"/>
    <property type="match status" value="1"/>
</dbReference>
<dbReference type="GO" id="GO:0008422">
    <property type="term" value="F:beta-glucosidase activity"/>
    <property type="evidence" value="ECO:0007669"/>
    <property type="project" value="TreeGrafter"/>
</dbReference>
<evidence type="ECO:0000256" key="2">
    <source>
        <dbReference type="ARBA" id="ARBA00022589"/>
    </source>
</evidence>
<dbReference type="EMBL" id="OOIL02003702">
    <property type="protein sequence ID" value="VFQ88891.1"/>
    <property type="molecule type" value="Genomic_DNA"/>
</dbReference>
<evidence type="ECO:0000313" key="9">
    <source>
        <dbReference type="EMBL" id="VFQ88891.1"/>
    </source>
</evidence>
<protein>
    <recommendedName>
        <fullName evidence="11">Beta-glucosidase</fullName>
    </recommendedName>
</protein>
<evidence type="ECO:0000256" key="3">
    <source>
        <dbReference type="ARBA" id="ARBA00022801"/>
    </source>
</evidence>
<evidence type="ECO:0008006" key="11">
    <source>
        <dbReference type="Google" id="ProtNLM"/>
    </source>
</evidence>
<evidence type="ECO:0000313" key="10">
    <source>
        <dbReference type="Proteomes" id="UP000595140"/>
    </source>
</evidence>
<accession>A0A484MIT4</accession>
<feature type="active site" description="Nucleophile" evidence="5">
    <location>
        <position position="427"/>
    </location>
</feature>
<dbReference type="GO" id="GO:0009821">
    <property type="term" value="P:alkaloid biosynthetic process"/>
    <property type="evidence" value="ECO:0007669"/>
    <property type="project" value="UniProtKB-ARBA"/>
</dbReference>
<dbReference type="Proteomes" id="UP000595140">
    <property type="component" value="Unassembled WGS sequence"/>
</dbReference>
<dbReference type="PROSITE" id="PS00653">
    <property type="entry name" value="GLYCOSYL_HYDROL_F1_2"/>
    <property type="match status" value="1"/>
</dbReference>
<dbReference type="InterPro" id="IPR018120">
    <property type="entry name" value="Glyco_hydro_1_AS"/>
</dbReference>
<organism evidence="9 10">
    <name type="scientific">Cuscuta campestris</name>
    <dbReference type="NCBI Taxonomy" id="132261"/>
    <lineage>
        <taxon>Eukaryota</taxon>
        <taxon>Viridiplantae</taxon>
        <taxon>Streptophyta</taxon>
        <taxon>Embryophyta</taxon>
        <taxon>Tracheophyta</taxon>
        <taxon>Spermatophyta</taxon>
        <taxon>Magnoliopsida</taxon>
        <taxon>eudicotyledons</taxon>
        <taxon>Gunneridae</taxon>
        <taxon>Pentapetalae</taxon>
        <taxon>asterids</taxon>
        <taxon>lamiids</taxon>
        <taxon>Solanales</taxon>
        <taxon>Convolvulaceae</taxon>
        <taxon>Cuscuteae</taxon>
        <taxon>Cuscuta</taxon>
        <taxon>Cuscuta subgen. Grammica</taxon>
        <taxon>Cuscuta sect. Cleistogrammica</taxon>
    </lineage>
</organism>
<dbReference type="PRINTS" id="PR00131">
    <property type="entry name" value="GLHYDRLASE1"/>
</dbReference>
<evidence type="ECO:0000256" key="8">
    <source>
        <dbReference type="SAM" id="MobiDB-lite"/>
    </source>
</evidence>
<name>A0A484MIT4_9ASTE</name>
<gene>
    <name evidence="9" type="ORF">CCAM_LOCUS30667</name>
</gene>
<keyword evidence="4 7" id="KW-0326">Glycosidase</keyword>
<dbReference type="PANTHER" id="PTHR10353:SF323">
    <property type="entry name" value="LINAMARASE"/>
    <property type="match status" value="1"/>
</dbReference>
<evidence type="ECO:0000256" key="1">
    <source>
        <dbReference type="ARBA" id="ARBA00010838"/>
    </source>
</evidence>
<dbReference type="PANTHER" id="PTHR10353">
    <property type="entry name" value="GLYCOSYL HYDROLASE"/>
    <property type="match status" value="1"/>
</dbReference>
<keyword evidence="3 7" id="KW-0378">Hydrolase</keyword>
<dbReference type="Pfam" id="PF00232">
    <property type="entry name" value="Glyco_hydro_1"/>
    <property type="match status" value="1"/>
</dbReference>
<evidence type="ECO:0000256" key="6">
    <source>
        <dbReference type="RuleBase" id="RU003690"/>
    </source>
</evidence>
<sequence>MHGSSSSAAESLPPPSSNNNHVVAAAAADASPFAPIAIDAHHFPPHFIFGAASSAYQIEGAHNKSGKGPSILDTFFHDYPERTEDGSNGDLAVDFYHKYEEDIKRMSSELGINAFRFSIAWSRVIPSGRVSEGVNEEGISFYNKVINEVIRNGLEPFVTIFHYDVPQALEDKYGGFLSERIVSDYKDFAELCFQRFGDRVKHWITFNEPYQFSMGGWESGMSAPGRCSSWVNRACQAGDSSTEPYIIAHNLLLAHAHAVNLFKTKYQDLDSTPKGQIGITLDVTWSEPLSDGHEDIDAALTNLDFTYGWFMDPMTYGQYPKRMTALVGERLPKFTWDEIRMLKNAYDFVGINYYTSTYVSANFTPDPNPNHIKVSTDRRVTLTPYKNGIPIGEQATPTWLHVYPKGIFEILKYTKDTYRNPLIYITENGVGDPVDLSPQDAAKDTWRINYHMKHLFYVRQAICEENVNVKGYFAWSYIDNLEWQSGYAVRMGLYNVDRSTKELTRTPKWSVNWFHNFLNKTDSSASGSINPDACRRLIPIRLDETEQQLPCAIGAVANYPKVAHDEL</sequence>
<evidence type="ECO:0000256" key="4">
    <source>
        <dbReference type="ARBA" id="ARBA00023295"/>
    </source>
</evidence>
<dbReference type="OrthoDB" id="65569at2759"/>
<dbReference type="PROSITE" id="PS00572">
    <property type="entry name" value="GLYCOSYL_HYDROL_F1_1"/>
    <property type="match status" value="1"/>
</dbReference>
<reference evidence="9 10" key="1">
    <citation type="submission" date="2018-04" db="EMBL/GenBank/DDBJ databases">
        <authorList>
            <person name="Vogel A."/>
        </authorList>
    </citation>
    <scope>NUCLEOTIDE SEQUENCE [LARGE SCALE GENOMIC DNA]</scope>
</reference>
<dbReference type="InterPro" id="IPR033132">
    <property type="entry name" value="GH_1_N_CS"/>
</dbReference>
<evidence type="ECO:0000256" key="5">
    <source>
        <dbReference type="PROSITE-ProRule" id="PRU10055"/>
    </source>
</evidence>
<evidence type="ECO:0000256" key="7">
    <source>
        <dbReference type="RuleBase" id="RU004468"/>
    </source>
</evidence>
<dbReference type="GO" id="GO:0005975">
    <property type="term" value="P:carbohydrate metabolic process"/>
    <property type="evidence" value="ECO:0007669"/>
    <property type="project" value="InterPro"/>
</dbReference>
<dbReference type="InterPro" id="IPR001360">
    <property type="entry name" value="Glyco_hydro_1"/>
</dbReference>
<keyword evidence="2" id="KW-0017">Alkaloid metabolism</keyword>
<comment type="similarity">
    <text evidence="1 6">Belongs to the glycosyl hydrolase 1 family.</text>
</comment>
<proteinExistence type="inferred from homology"/>
<dbReference type="Gene3D" id="3.20.20.80">
    <property type="entry name" value="Glycosidases"/>
    <property type="match status" value="1"/>
</dbReference>
<dbReference type="SUPFAM" id="SSF51445">
    <property type="entry name" value="(Trans)glycosidases"/>
    <property type="match status" value="1"/>
</dbReference>
<dbReference type="AlphaFoldDB" id="A0A484MIT4"/>
<keyword evidence="10" id="KW-1185">Reference proteome</keyword>